<proteinExistence type="predicted"/>
<evidence type="ECO:0000313" key="3">
    <source>
        <dbReference type="Proteomes" id="UP001596201"/>
    </source>
</evidence>
<evidence type="ECO:0000313" key="2">
    <source>
        <dbReference type="EMBL" id="MFC5366749.1"/>
    </source>
</evidence>
<feature type="transmembrane region" description="Helical" evidence="1">
    <location>
        <begin position="36"/>
        <end position="58"/>
    </location>
</feature>
<reference evidence="2 3" key="1">
    <citation type="journal article" date="2019" name="Int. J. Syst. Evol. Microbiol.">
        <title>The Global Catalogue of Microorganisms (GCM) 10K type strain sequencing project: providing services to taxonomists for standard genome sequencing and annotation.</title>
        <authorList>
            <consortium name="The Broad Institute Genomics Platform"/>
            <consortium name="The Broad Institute Genome Sequencing Center for Infectious Disease"/>
            <person name="Wu L."/>
            <person name="Ma J."/>
        </authorList>
    </citation>
    <scope>NUCLEOTIDE SEQUENCE [LARGE SCALE GENOMIC DNA]</scope>
    <source>
        <strain evidence="2 3">CGMCC 1.12237</strain>
    </source>
</reference>
<keyword evidence="1" id="KW-1133">Transmembrane helix</keyword>
<protein>
    <submittedName>
        <fullName evidence="2">Uncharacterized protein</fullName>
    </submittedName>
</protein>
<organism evidence="2 3">
    <name type="scientific">Salinirubrum litoreum</name>
    <dbReference type="NCBI Taxonomy" id="1126234"/>
    <lineage>
        <taxon>Archaea</taxon>
        <taxon>Methanobacteriati</taxon>
        <taxon>Methanobacteriota</taxon>
        <taxon>Stenosarchaea group</taxon>
        <taxon>Halobacteria</taxon>
        <taxon>Halobacteriales</taxon>
        <taxon>Haloferacaceae</taxon>
        <taxon>Salinirubrum</taxon>
    </lineage>
</organism>
<comment type="caution">
    <text evidence="2">The sequence shown here is derived from an EMBL/GenBank/DDBJ whole genome shotgun (WGS) entry which is preliminary data.</text>
</comment>
<evidence type="ECO:0000256" key="1">
    <source>
        <dbReference type="SAM" id="Phobius"/>
    </source>
</evidence>
<dbReference type="EMBL" id="JBHSKX010000001">
    <property type="protein sequence ID" value="MFC5366749.1"/>
    <property type="molecule type" value="Genomic_DNA"/>
</dbReference>
<dbReference type="RefSeq" id="WP_227227916.1">
    <property type="nucleotide sequence ID" value="NZ_JAJCVJ010000001.1"/>
</dbReference>
<sequence length="64" mass="6705">MEGRIWAILGLVLAGLGVVAVFTDEAVRETLTGGEFHLIAVYAVAVVLTVIVTAAILLPNLRST</sequence>
<name>A0ABD5R9N8_9EURY</name>
<keyword evidence="1" id="KW-0472">Membrane</keyword>
<keyword evidence="1" id="KW-0812">Transmembrane</keyword>
<dbReference type="AlphaFoldDB" id="A0ABD5R9N8"/>
<accession>A0ABD5R9N8</accession>
<gene>
    <name evidence="2" type="ORF">ACFPJ5_07330</name>
</gene>
<keyword evidence="3" id="KW-1185">Reference proteome</keyword>
<dbReference type="Proteomes" id="UP001596201">
    <property type="component" value="Unassembled WGS sequence"/>
</dbReference>